<dbReference type="RefSeq" id="WP_111221518.1">
    <property type="nucleotide sequence ID" value="NZ_CP117258.1"/>
</dbReference>
<dbReference type="PANTHER" id="PTHR37422">
    <property type="entry name" value="TEICHURONIC ACID BIOSYNTHESIS PROTEIN TUAE"/>
    <property type="match status" value="1"/>
</dbReference>
<evidence type="ECO:0000313" key="3">
    <source>
        <dbReference type="Proteomes" id="UP000249499"/>
    </source>
</evidence>
<keyword evidence="2" id="KW-0436">Ligase</keyword>
<feature type="transmembrane region" description="Helical" evidence="1">
    <location>
        <begin position="20"/>
        <end position="43"/>
    </location>
</feature>
<geneLocation type="plasmid" evidence="2 3">
    <name>unnamed1</name>
</geneLocation>
<feature type="transmembrane region" description="Helical" evidence="1">
    <location>
        <begin position="94"/>
        <end position="114"/>
    </location>
</feature>
<feature type="transmembrane region" description="Helical" evidence="1">
    <location>
        <begin position="300"/>
        <end position="320"/>
    </location>
</feature>
<gene>
    <name evidence="2" type="ORF">PR017_24920</name>
</gene>
<feature type="transmembrane region" description="Helical" evidence="1">
    <location>
        <begin position="152"/>
        <end position="171"/>
    </location>
</feature>
<reference evidence="2 3" key="1">
    <citation type="journal article" date="2018" name="Sci. Rep.">
        <title>Rhizobium tumorigenes sp. nov., a novel plant tumorigenic bacterium isolated from cane gall tumors on thornless blackberry.</title>
        <authorList>
            <person name="Kuzmanovi N."/>
            <person name="Smalla K."/>
            <person name="Gronow S."/>
            <person name="PuBawska J."/>
        </authorList>
    </citation>
    <scope>NUCLEOTIDE SEQUENCE [LARGE SCALE GENOMIC DNA]</scope>
    <source>
        <strain evidence="2 3">1078</strain>
    </source>
</reference>
<feature type="transmembrane region" description="Helical" evidence="1">
    <location>
        <begin position="429"/>
        <end position="450"/>
    </location>
</feature>
<keyword evidence="3" id="KW-1185">Reference proteome</keyword>
<organism evidence="2 3">
    <name type="scientific">Rhizobium tumorigenes</name>
    <dbReference type="NCBI Taxonomy" id="2041385"/>
    <lineage>
        <taxon>Bacteria</taxon>
        <taxon>Pseudomonadati</taxon>
        <taxon>Pseudomonadota</taxon>
        <taxon>Alphaproteobacteria</taxon>
        <taxon>Hyphomicrobiales</taxon>
        <taxon>Rhizobiaceae</taxon>
        <taxon>Rhizobium/Agrobacterium group</taxon>
        <taxon>Rhizobium</taxon>
    </lineage>
</organism>
<feature type="transmembrane region" description="Helical" evidence="1">
    <location>
        <begin position="126"/>
        <end position="146"/>
    </location>
</feature>
<keyword evidence="1" id="KW-0472">Membrane</keyword>
<dbReference type="AlphaFoldDB" id="A0AAF1KUM1"/>
<reference evidence="3" key="2">
    <citation type="journal article" date="2023" name="MicrobiologyOpen">
        <title>Genomics of the tumorigenes clade of the family Rhizobiaceae and description of Rhizobium rhododendri sp. nov.</title>
        <authorList>
            <person name="Kuzmanovic N."/>
            <person name="diCenzo G.C."/>
            <person name="Bunk B."/>
            <person name="Sproeer C."/>
            <person name="Fruehling A."/>
            <person name="Neumann-Schaal M."/>
            <person name="Overmann J."/>
            <person name="Smalla K."/>
        </authorList>
    </citation>
    <scope>NUCLEOTIDE SEQUENCE [LARGE SCALE GENOMIC DNA]</scope>
    <source>
        <strain evidence="3">1078</strain>
        <plasmid evidence="3">unnamed1</plasmid>
    </source>
</reference>
<dbReference type="Proteomes" id="UP000249499">
    <property type="component" value="Plasmid unnamed1"/>
</dbReference>
<feature type="transmembrane region" description="Helical" evidence="1">
    <location>
        <begin position="379"/>
        <end position="408"/>
    </location>
</feature>
<keyword evidence="2" id="KW-0614">Plasmid</keyword>
<evidence type="ECO:0000313" key="2">
    <source>
        <dbReference type="EMBL" id="WFR98560.1"/>
    </source>
</evidence>
<name>A0AAF1KUM1_9HYPH</name>
<sequence length="468" mass="50046">MTATRIDVTGGLDGKSWGGIPGWLTALALIGVFAVIGNFTGGLGRPLFVAGCIGVAILSWRNGIASHFQASLVLFAFAPFVRRVIDNGAGYDELGLVLIGPLMALLVPVVELRHIVNRKESFDSRLGPLVLVCGCIVYAGVLSLLQGKMNDAASGLLKWMTPVLYAAVLTIRADRDEILDAAVRAFFVILPITGLYGILQYVDPQPWDRYWMQFAPILSIGDPVPYGVRVFSTMNSPASFASFTAAGLLLVAFLRTGWISLFVAAPSILALLLTLYRTAWLSLILALIFCLAFTSTRLKAQAIAIFLVLAGAVAVTIPPFSDVIGERLATLGQGSQDGSFQERLVQYYTLWMQPDSSVIGNGFTVTDVGSAGQMPIDGMIIACWITMGIVVGILCLCSFGWAISNAVVRSLVQRSRQAVMIGAMAMGSLLQIPLANITAAEAGFLFWSFVVLMPRDPLLGETRGGQAS</sequence>
<keyword evidence="1" id="KW-1133">Transmembrane helix</keyword>
<feature type="transmembrane region" description="Helical" evidence="1">
    <location>
        <begin position="268"/>
        <end position="293"/>
    </location>
</feature>
<evidence type="ECO:0000256" key="1">
    <source>
        <dbReference type="SAM" id="Phobius"/>
    </source>
</evidence>
<protein>
    <submittedName>
        <fullName evidence="2">O-antigen ligase family protein</fullName>
    </submittedName>
</protein>
<dbReference type="KEGG" id="rtu:PR017_24920"/>
<proteinExistence type="predicted"/>
<feature type="transmembrane region" description="Helical" evidence="1">
    <location>
        <begin position="178"/>
        <end position="198"/>
    </location>
</feature>
<keyword evidence="1" id="KW-0812">Transmembrane</keyword>
<dbReference type="EMBL" id="CP117258">
    <property type="protein sequence ID" value="WFR98560.1"/>
    <property type="molecule type" value="Genomic_DNA"/>
</dbReference>
<feature type="transmembrane region" description="Helical" evidence="1">
    <location>
        <begin position="64"/>
        <end position="82"/>
    </location>
</feature>
<feature type="transmembrane region" description="Helical" evidence="1">
    <location>
        <begin position="240"/>
        <end position="262"/>
    </location>
</feature>
<dbReference type="GO" id="GO:0016874">
    <property type="term" value="F:ligase activity"/>
    <property type="evidence" value="ECO:0007669"/>
    <property type="project" value="UniProtKB-KW"/>
</dbReference>
<dbReference type="PANTHER" id="PTHR37422:SF13">
    <property type="entry name" value="LIPOPOLYSACCHARIDE BIOSYNTHESIS PROTEIN PA4999-RELATED"/>
    <property type="match status" value="1"/>
</dbReference>
<accession>A0AAF1KUM1</accession>
<dbReference type="InterPro" id="IPR051533">
    <property type="entry name" value="WaaL-like"/>
</dbReference>